<dbReference type="GO" id="GO:0038023">
    <property type="term" value="F:signaling receptor activity"/>
    <property type="evidence" value="ECO:0007669"/>
    <property type="project" value="InterPro"/>
</dbReference>
<keyword evidence="2" id="KW-0732">Signal</keyword>
<evidence type="ECO:0000313" key="4">
    <source>
        <dbReference type="RefSeq" id="XP_005721932.1"/>
    </source>
</evidence>
<evidence type="ECO:0000313" key="3">
    <source>
        <dbReference type="Proteomes" id="UP000695023"/>
    </source>
</evidence>
<keyword evidence="3" id="KW-1185">Reference proteome</keyword>
<reference evidence="4" key="1">
    <citation type="submission" date="2025-08" db="UniProtKB">
        <authorList>
            <consortium name="RefSeq"/>
        </authorList>
    </citation>
    <scope>IDENTIFICATION</scope>
</reference>
<keyword evidence="1" id="KW-0812">Transmembrane</keyword>
<dbReference type="InterPro" id="IPR039090">
    <property type="entry name" value="CD7"/>
</dbReference>
<dbReference type="Gene3D" id="2.60.40.10">
    <property type="entry name" value="Immunoglobulins"/>
    <property type="match status" value="1"/>
</dbReference>
<gene>
    <name evidence="4" type="primary">LOC102207089</name>
</gene>
<feature type="signal peptide" evidence="2">
    <location>
        <begin position="1"/>
        <end position="18"/>
    </location>
</feature>
<organism evidence="3 4">
    <name type="scientific">Pundamilia nyererei</name>
    <dbReference type="NCBI Taxonomy" id="303518"/>
    <lineage>
        <taxon>Eukaryota</taxon>
        <taxon>Metazoa</taxon>
        <taxon>Chordata</taxon>
        <taxon>Craniata</taxon>
        <taxon>Vertebrata</taxon>
        <taxon>Euteleostomi</taxon>
        <taxon>Actinopterygii</taxon>
        <taxon>Neopterygii</taxon>
        <taxon>Teleostei</taxon>
        <taxon>Neoteleostei</taxon>
        <taxon>Acanthomorphata</taxon>
        <taxon>Ovalentaria</taxon>
        <taxon>Cichlomorphae</taxon>
        <taxon>Cichliformes</taxon>
        <taxon>Cichlidae</taxon>
        <taxon>African cichlids</taxon>
        <taxon>Pseudocrenilabrinae</taxon>
        <taxon>Haplochromini</taxon>
        <taxon>Pundamilia</taxon>
    </lineage>
</organism>
<proteinExistence type="predicted"/>
<name>A0A9Y3V5V8_9CICH</name>
<protein>
    <submittedName>
        <fullName evidence="4">Uncharacterized protein LOC102207089</fullName>
    </submittedName>
</protein>
<dbReference type="GO" id="GO:0016020">
    <property type="term" value="C:membrane"/>
    <property type="evidence" value="ECO:0007669"/>
    <property type="project" value="InterPro"/>
</dbReference>
<keyword evidence="1" id="KW-0472">Membrane</keyword>
<dbReference type="GeneID" id="102207089"/>
<evidence type="ECO:0000256" key="1">
    <source>
        <dbReference type="SAM" id="Phobius"/>
    </source>
</evidence>
<dbReference type="InterPro" id="IPR036179">
    <property type="entry name" value="Ig-like_dom_sf"/>
</dbReference>
<dbReference type="InterPro" id="IPR013783">
    <property type="entry name" value="Ig-like_fold"/>
</dbReference>
<sequence length="244" mass="27932">MREPDCMMKAHWWSCVLGLLCMPAEVILDIRKAFQNPSAITFMRVNSSAEIVCTTSLENPMGLYMHRRFHKEQDVVYLDLNGFSVTKNTTSNKFKGRIIISPAKKIPQELRGFTFQLSLLELEDTNLYYCEWIYTDEKFNKLLMTSNGTVIIVQEGGPEEQCTNSILDLTLICSVVIGFTVILSLIIGVLIMRCKRYKKKFRPAVPELPPRSQRPRQTCSCHHHNAYLVTSLSTDVNTDFRGLL</sequence>
<dbReference type="GO" id="GO:0002250">
    <property type="term" value="P:adaptive immune response"/>
    <property type="evidence" value="ECO:0007669"/>
    <property type="project" value="InterPro"/>
</dbReference>
<feature type="transmembrane region" description="Helical" evidence="1">
    <location>
        <begin position="169"/>
        <end position="192"/>
    </location>
</feature>
<keyword evidence="1" id="KW-1133">Transmembrane helix</keyword>
<dbReference type="Proteomes" id="UP000695023">
    <property type="component" value="Unplaced"/>
</dbReference>
<dbReference type="SUPFAM" id="SSF48726">
    <property type="entry name" value="Immunoglobulin"/>
    <property type="match status" value="1"/>
</dbReference>
<dbReference type="PANTHER" id="PTHR15343:SF0">
    <property type="entry name" value="T-CELL ANTIGEN CD7"/>
    <property type="match status" value="1"/>
</dbReference>
<dbReference type="RefSeq" id="XP_005721932.1">
    <property type="nucleotide sequence ID" value="XM_005721875.1"/>
</dbReference>
<evidence type="ECO:0000256" key="2">
    <source>
        <dbReference type="SAM" id="SignalP"/>
    </source>
</evidence>
<dbReference type="AlphaFoldDB" id="A0A9Y3V5V8"/>
<dbReference type="PANTHER" id="PTHR15343">
    <property type="entry name" value="CD7"/>
    <property type="match status" value="1"/>
</dbReference>
<feature type="chain" id="PRO_5041399847" evidence="2">
    <location>
        <begin position="19"/>
        <end position="244"/>
    </location>
</feature>
<accession>A0A9Y3V5V8</accession>